<feature type="transmembrane region" description="Helical" evidence="1">
    <location>
        <begin position="41"/>
        <end position="59"/>
    </location>
</feature>
<sequence>MKRLNPLRQRLAALGLLAIPMLTFPLLGLPTGDWNGIPASFLYLFGVWAGIILLAAGAAERRGE</sequence>
<protein>
    <submittedName>
        <fullName evidence="2">Uncharacterized protein</fullName>
    </submittedName>
</protein>
<keyword evidence="1" id="KW-0472">Membrane</keyword>
<dbReference type="AlphaFoldDB" id="A0A9D7LT17"/>
<feature type="transmembrane region" description="Helical" evidence="1">
    <location>
        <begin position="12"/>
        <end position="29"/>
    </location>
</feature>
<evidence type="ECO:0000313" key="3">
    <source>
        <dbReference type="Proteomes" id="UP000808146"/>
    </source>
</evidence>
<keyword evidence="1" id="KW-1133">Transmembrane helix</keyword>
<dbReference type="EMBL" id="JADKBR010000017">
    <property type="protein sequence ID" value="MBK8891510.1"/>
    <property type="molecule type" value="Genomic_DNA"/>
</dbReference>
<accession>A0A9D7LT17</accession>
<name>A0A9D7LT17_9RHOO</name>
<dbReference type="Proteomes" id="UP000808146">
    <property type="component" value="Unassembled WGS sequence"/>
</dbReference>
<evidence type="ECO:0000256" key="1">
    <source>
        <dbReference type="SAM" id="Phobius"/>
    </source>
</evidence>
<evidence type="ECO:0000313" key="2">
    <source>
        <dbReference type="EMBL" id="MBK8891510.1"/>
    </source>
</evidence>
<organism evidence="2 3">
    <name type="scientific">Candidatus Dechloromonas phosphorivorans</name>
    <dbReference type="NCBI Taxonomy" id="2899244"/>
    <lineage>
        <taxon>Bacteria</taxon>
        <taxon>Pseudomonadati</taxon>
        <taxon>Pseudomonadota</taxon>
        <taxon>Betaproteobacteria</taxon>
        <taxon>Rhodocyclales</taxon>
        <taxon>Azonexaceae</taxon>
        <taxon>Dechloromonas</taxon>
    </lineage>
</organism>
<gene>
    <name evidence="2" type="ORF">IPN75_14615</name>
</gene>
<keyword evidence="1" id="KW-0812">Transmembrane</keyword>
<comment type="caution">
    <text evidence="2">The sequence shown here is derived from an EMBL/GenBank/DDBJ whole genome shotgun (WGS) entry which is preliminary data.</text>
</comment>
<proteinExistence type="predicted"/>
<reference evidence="2" key="1">
    <citation type="submission" date="2020-10" db="EMBL/GenBank/DDBJ databases">
        <title>Connecting structure to function with the recovery of over 1000 high-quality activated sludge metagenome-assembled genomes encoding full-length rRNA genes using long-read sequencing.</title>
        <authorList>
            <person name="Singleton C.M."/>
            <person name="Petriglieri F."/>
            <person name="Kristensen J.M."/>
            <person name="Kirkegaard R.H."/>
            <person name="Michaelsen T.Y."/>
            <person name="Andersen M.H."/>
            <person name="Karst S.M."/>
            <person name="Dueholm M.S."/>
            <person name="Nielsen P.H."/>
            <person name="Albertsen M."/>
        </authorList>
    </citation>
    <scope>NUCLEOTIDE SEQUENCE</scope>
    <source>
        <strain evidence="2">OdNE_18-Q3-R46-58_BAT3C.305</strain>
    </source>
</reference>